<name>A0A4S8JI07_MUSBA</name>
<dbReference type="STRING" id="52838.A0A4S8JI07"/>
<organism evidence="3 4">
    <name type="scientific">Musa balbisiana</name>
    <name type="common">Banana</name>
    <dbReference type="NCBI Taxonomy" id="52838"/>
    <lineage>
        <taxon>Eukaryota</taxon>
        <taxon>Viridiplantae</taxon>
        <taxon>Streptophyta</taxon>
        <taxon>Embryophyta</taxon>
        <taxon>Tracheophyta</taxon>
        <taxon>Spermatophyta</taxon>
        <taxon>Magnoliopsida</taxon>
        <taxon>Liliopsida</taxon>
        <taxon>Zingiberales</taxon>
        <taxon>Musaceae</taxon>
        <taxon>Musa</taxon>
    </lineage>
</organism>
<dbReference type="EMBL" id="PYDT01000005">
    <property type="protein sequence ID" value="THU61385.1"/>
    <property type="molecule type" value="Genomic_DNA"/>
</dbReference>
<evidence type="ECO:0000256" key="1">
    <source>
        <dbReference type="SAM" id="MobiDB-lite"/>
    </source>
</evidence>
<dbReference type="AlphaFoldDB" id="A0A4S8JI07"/>
<dbReference type="PROSITE" id="PS50181">
    <property type="entry name" value="FBOX"/>
    <property type="match status" value="1"/>
</dbReference>
<accession>A0A4S8JI07</accession>
<dbReference type="Pfam" id="PF12937">
    <property type="entry name" value="F-box-like"/>
    <property type="match status" value="1"/>
</dbReference>
<evidence type="ECO:0000313" key="4">
    <source>
        <dbReference type="Proteomes" id="UP000317650"/>
    </source>
</evidence>
<dbReference type="InterPro" id="IPR025886">
    <property type="entry name" value="PP2-like"/>
</dbReference>
<reference evidence="3 4" key="1">
    <citation type="journal article" date="2019" name="Nat. Plants">
        <title>Genome sequencing of Musa balbisiana reveals subgenome evolution and function divergence in polyploid bananas.</title>
        <authorList>
            <person name="Yao X."/>
        </authorList>
    </citation>
    <scope>NUCLEOTIDE SEQUENCE [LARGE SCALE GENOMIC DNA]</scope>
    <source>
        <strain evidence="4">cv. DH-PKW</strain>
        <tissue evidence="3">Leaves</tissue>
    </source>
</reference>
<dbReference type="PANTHER" id="PTHR31960">
    <property type="entry name" value="F-BOX PROTEIN PP2-A15"/>
    <property type="match status" value="1"/>
</dbReference>
<feature type="region of interest" description="Disordered" evidence="1">
    <location>
        <begin position="1"/>
        <end position="21"/>
    </location>
</feature>
<feature type="domain" description="F-box" evidence="2">
    <location>
        <begin position="21"/>
        <end position="67"/>
    </location>
</feature>
<dbReference type="InterPro" id="IPR001810">
    <property type="entry name" value="F-box_dom"/>
</dbReference>
<dbReference type="Pfam" id="PF14299">
    <property type="entry name" value="PP2"/>
    <property type="match status" value="1"/>
</dbReference>
<evidence type="ECO:0000313" key="3">
    <source>
        <dbReference type="EMBL" id="THU61385.1"/>
    </source>
</evidence>
<dbReference type="SMART" id="SM00256">
    <property type="entry name" value="FBOX"/>
    <property type="match status" value="1"/>
</dbReference>
<dbReference type="InterPro" id="IPR036047">
    <property type="entry name" value="F-box-like_dom_sf"/>
</dbReference>
<gene>
    <name evidence="3" type="ORF">C4D60_Mb07t22720</name>
</gene>
<protein>
    <recommendedName>
        <fullName evidence="2">F-box domain-containing protein</fullName>
    </recommendedName>
</protein>
<dbReference type="PANTHER" id="PTHR31960:SF20">
    <property type="entry name" value="OS09G0525300 PROTEIN"/>
    <property type="match status" value="1"/>
</dbReference>
<dbReference type="SUPFAM" id="SSF81383">
    <property type="entry name" value="F-box domain"/>
    <property type="match status" value="1"/>
</dbReference>
<proteinExistence type="predicted"/>
<comment type="caution">
    <text evidence="3">The sequence shown here is derived from an EMBL/GenBank/DDBJ whole genome shotgun (WGS) entry which is preliminary data.</text>
</comment>
<dbReference type="Proteomes" id="UP000317650">
    <property type="component" value="Chromosome 7"/>
</dbReference>
<dbReference type="CDD" id="cd22162">
    <property type="entry name" value="F-box_AtSKIP3-like"/>
    <property type="match status" value="1"/>
</dbReference>
<evidence type="ECO:0000259" key="2">
    <source>
        <dbReference type="PROSITE" id="PS50181"/>
    </source>
</evidence>
<sequence>MGAGMSSDAGPEGVSGGGGSPTGLGTLPEGCVAEIMLRLEPAEICRLARLCRTFCGAASADLVWETKLPRNYRYLLGKASGEDKSEGRRLSKKEIFALLCRRNAFGGANMVRAYRFPFPFHRLALISSSNCCSDKNIMRISPEFCLEKKRGLICMWISSKALSITGIGDRRYWNFIPTAESRFQTVAYLHQIWWLEVRGEVEFCFPEGTYSLYFRLHLGRATKRLGRRVCSPEHIHGWDVKPVRFTLSTSDGQLAQSKCYLDEPGSWIHYHVGDFVSRSSDAPTGVKFSMTQIDCTHTKGGLCVDSVLICPQGFVGPPTASYPLL</sequence>
<keyword evidence="4" id="KW-1185">Reference proteome</keyword>